<protein>
    <submittedName>
        <fullName evidence="2">Phage tail protein</fullName>
    </submittedName>
</protein>
<dbReference type="KEGG" id="talb:FTW19_14190"/>
<proteinExistence type="predicted"/>
<dbReference type="InterPro" id="IPR037053">
    <property type="entry name" value="Phage_tail_collar_dom_sf"/>
</dbReference>
<sequence length="179" mass="18424">MDPYLGEIRMFAGNFAPTGWALCNGQILSIAQNSALFSLLGTYYGGDGISTFALPNLQGRMPLHWGTSNSGGTYVLGEFSGSPNVNILPSNLPAHSHTIAIPVCNAAADLSDPTGAIEALPNDPSSGNTISSYTKTAGTGVALPFPSGATGQSLPLSTMSPYLAVTFIIALQGIFPSRS</sequence>
<evidence type="ECO:0000313" key="3">
    <source>
        <dbReference type="Proteomes" id="UP000321820"/>
    </source>
</evidence>
<dbReference type="Gene3D" id="3.90.1340.10">
    <property type="entry name" value="Phage tail collar domain"/>
    <property type="match status" value="1"/>
</dbReference>
<dbReference type="RefSeq" id="WP_147648245.1">
    <property type="nucleotide sequence ID" value="NZ_CP042806.1"/>
</dbReference>
<evidence type="ECO:0000313" key="2">
    <source>
        <dbReference type="EMBL" id="QEE29047.1"/>
    </source>
</evidence>
<dbReference type="EMBL" id="CP042806">
    <property type="protein sequence ID" value="QEE29047.1"/>
    <property type="molecule type" value="Genomic_DNA"/>
</dbReference>
<gene>
    <name evidence="2" type="ORF">FTW19_14190</name>
</gene>
<evidence type="ECO:0000259" key="1">
    <source>
        <dbReference type="Pfam" id="PF07484"/>
    </source>
</evidence>
<dbReference type="Proteomes" id="UP000321820">
    <property type="component" value="Chromosome"/>
</dbReference>
<keyword evidence="3" id="KW-1185">Reference proteome</keyword>
<feature type="domain" description="Phage tail collar" evidence="1">
    <location>
        <begin position="6"/>
        <end position="62"/>
    </location>
</feature>
<accession>A0A5B9EFE9</accession>
<name>A0A5B9EFE9_9BACT</name>
<dbReference type="InterPro" id="IPR011083">
    <property type="entry name" value="Phage_tail_collar_dom"/>
</dbReference>
<reference evidence="2 3" key="1">
    <citation type="submission" date="2019-08" db="EMBL/GenBank/DDBJ databases">
        <title>Complete genome sequence of Terriglobus albidus strain ORNL.</title>
        <authorList>
            <person name="Podar M."/>
        </authorList>
    </citation>
    <scope>NUCLEOTIDE SEQUENCE [LARGE SCALE GENOMIC DNA]</scope>
    <source>
        <strain evidence="2 3">ORNL</strain>
    </source>
</reference>
<dbReference type="Pfam" id="PF07484">
    <property type="entry name" value="Collar"/>
    <property type="match status" value="1"/>
</dbReference>
<dbReference type="AlphaFoldDB" id="A0A5B9EFE9"/>
<organism evidence="2 3">
    <name type="scientific">Terriglobus albidus</name>
    <dbReference type="NCBI Taxonomy" id="1592106"/>
    <lineage>
        <taxon>Bacteria</taxon>
        <taxon>Pseudomonadati</taxon>
        <taxon>Acidobacteriota</taxon>
        <taxon>Terriglobia</taxon>
        <taxon>Terriglobales</taxon>
        <taxon>Acidobacteriaceae</taxon>
        <taxon>Terriglobus</taxon>
    </lineage>
</organism>
<dbReference type="OrthoDB" id="9810174at2"/>
<dbReference type="SUPFAM" id="SSF88874">
    <property type="entry name" value="Receptor-binding domain of short tail fibre protein gp12"/>
    <property type="match status" value="1"/>
</dbReference>